<feature type="compositionally biased region" description="Basic and acidic residues" evidence="1">
    <location>
        <begin position="1"/>
        <end position="21"/>
    </location>
</feature>
<evidence type="ECO:0000313" key="3">
    <source>
        <dbReference type="Proteomes" id="UP000759537"/>
    </source>
</evidence>
<organism evidence="2 3">
    <name type="scientific">Russula ochroleuca</name>
    <dbReference type="NCBI Taxonomy" id="152965"/>
    <lineage>
        <taxon>Eukaryota</taxon>
        <taxon>Fungi</taxon>
        <taxon>Dikarya</taxon>
        <taxon>Basidiomycota</taxon>
        <taxon>Agaricomycotina</taxon>
        <taxon>Agaricomycetes</taxon>
        <taxon>Russulales</taxon>
        <taxon>Russulaceae</taxon>
        <taxon>Russula</taxon>
    </lineage>
</organism>
<reference evidence="2" key="1">
    <citation type="submission" date="2019-10" db="EMBL/GenBank/DDBJ databases">
        <authorList>
            <consortium name="DOE Joint Genome Institute"/>
            <person name="Kuo A."/>
            <person name="Miyauchi S."/>
            <person name="Kiss E."/>
            <person name="Drula E."/>
            <person name="Kohler A."/>
            <person name="Sanchez-Garcia M."/>
            <person name="Andreopoulos B."/>
            <person name="Barry K.W."/>
            <person name="Bonito G."/>
            <person name="Buee M."/>
            <person name="Carver A."/>
            <person name="Chen C."/>
            <person name="Cichocki N."/>
            <person name="Clum A."/>
            <person name="Culley D."/>
            <person name="Crous P.W."/>
            <person name="Fauchery L."/>
            <person name="Girlanda M."/>
            <person name="Hayes R."/>
            <person name="Keri Z."/>
            <person name="LaButti K."/>
            <person name="Lipzen A."/>
            <person name="Lombard V."/>
            <person name="Magnuson J."/>
            <person name="Maillard F."/>
            <person name="Morin E."/>
            <person name="Murat C."/>
            <person name="Nolan M."/>
            <person name="Ohm R."/>
            <person name="Pangilinan J."/>
            <person name="Pereira M."/>
            <person name="Perotto S."/>
            <person name="Peter M."/>
            <person name="Riley R."/>
            <person name="Sitrit Y."/>
            <person name="Stielow B."/>
            <person name="Szollosi G."/>
            <person name="Zifcakova L."/>
            <person name="Stursova M."/>
            <person name="Spatafora J.W."/>
            <person name="Tedersoo L."/>
            <person name="Vaario L.-M."/>
            <person name="Yamada A."/>
            <person name="Yan M."/>
            <person name="Wang P."/>
            <person name="Xu J."/>
            <person name="Bruns T."/>
            <person name="Baldrian P."/>
            <person name="Vilgalys R."/>
            <person name="Henrissat B."/>
            <person name="Grigoriev I.V."/>
            <person name="Hibbett D."/>
            <person name="Nagy L.G."/>
            <person name="Martin F.M."/>
        </authorList>
    </citation>
    <scope>NUCLEOTIDE SEQUENCE</scope>
    <source>
        <strain evidence="2">Prilba</strain>
    </source>
</reference>
<dbReference type="EMBL" id="WHVB01000019">
    <property type="protein sequence ID" value="KAF8473017.1"/>
    <property type="molecule type" value="Genomic_DNA"/>
</dbReference>
<feature type="region of interest" description="Disordered" evidence="1">
    <location>
        <begin position="1"/>
        <end position="25"/>
    </location>
</feature>
<dbReference type="AlphaFoldDB" id="A0A9P5K111"/>
<evidence type="ECO:0000256" key="1">
    <source>
        <dbReference type="SAM" id="MobiDB-lite"/>
    </source>
</evidence>
<reference evidence="2" key="2">
    <citation type="journal article" date="2020" name="Nat. Commun.">
        <title>Large-scale genome sequencing of mycorrhizal fungi provides insights into the early evolution of symbiotic traits.</title>
        <authorList>
            <person name="Miyauchi S."/>
            <person name="Kiss E."/>
            <person name="Kuo A."/>
            <person name="Drula E."/>
            <person name="Kohler A."/>
            <person name="Sanchez-Garcia M."/>
            <person name="Morin E."/>
            <person name="Andreopoulos B."/>
            <person name="Barry K.W."/>
            <person name="Bonito G."/>
            <person name="Buee M."/>
            <person name="Carver A."/>
            <person name="Chen C."/>
            <person name="Cichocki N."/>
            <person name="Clum A."/>
            <person name="Culley D."/>
            <person name="Crous P.W."/>
            <person name="Fauchery L."/>
            <person name="Girlanda M."/>
            <person name="Hayes R.D."/>
            <person name="Keri Z."/>
            <person name="LaButti K."/>
            <person name="Lipzen A."/>
            <person name="Lombard V."/>
            <person name="Magnuson J."/>
            <person name="Maillard F."/>
            <person name="Murat C."/>
            <person name="Nolan M."/>
            <person name="Ohm R.A."/>
            <person name="Pangilinan J."/>
            <person name="Pereira M.F."/>
            <person name="Perotto S."/>
            <person name="Peter M."/>
            <person name="Pfister S."/>
            <person name="Riley R."/>
            <person name="Sitrit Y."/>
            <person name="Stielow J.B."/>
            <person name="Szollosi G."/>
            <person name="Zifcakova L."/>
            <person name="Stursova M."/>
            <person name="Spatafora J.W."/>
            <person name="Tedersoo L."/>
            <person name="Vaario L.M."/>
            <person name="Yamada A."/>
            <person name="Yan M."/>
            <person name="Wang P."/>
            <person name="Xu J."/>
            <person name="Bruns T."/>
            <person name="Baldrian P."/>
            <person name="Vilgalys R."/>
            <person name="Dunand C."/>
            <person name="Henrissat B."/>
            <person name="Grigoriev I.V."/>
            <person name="Hibbett D."/>
            <person name="Nagy L.G."/>
            <person name="Martin F.M."/>
        </authorList>
    </citation>
    <scope>NUCLEOTIDE SEQUENCE</scope>
    <source>
        <strain evidence="2">Prilba</strain>
    </source>
</reference>
<accession>A0A9P5K111</accession>
<proteinExistence type="predicted"/>
<dbReference type="Proteomes" id="UP000759537">
    <property type="component" value="Unassembled WGS sequence"/>
</dbReference>
<gene>
    <name evidence="2" type="ORF">DFH94DRAFT_795462</name>
</gene>
<name>A0A9P5K111_9AGAM</name>
<keyword evidence="3" id="KW-1185">Reference proteome</keyword>
<evidence type="ECO:0000313" key="2">
    <source>
        <dbReference type="EMBL" id="KAF8473017.1"/>
    </source>
</evidence>
<dbReference type="OrthoDB" id="2574468at2759"/>
<protein>
    <submittedName>
        <fullName evidence="2">Uncharacterized protein</fullName>
    </submittedName>
</protein>
<comment type="caution">
    <text evidence="2">The sequence shown here is derived from an EMBL/GenBank/DDBJ whole genome shotgun (WGS) entry which is preliminary data.</text>
</comment>
<sequence>MSLKRKLERDSVGESDRDSKQLRLVPFPSYQADTDVAMSDELSDVSSLEPVISEQHHMRLNSGASTSSSSDFGDGVSPCLRYCLQAHPNAHIATTYPSFTVCPNPFFGSDGSVDIDSHNFSRLSDSPPPRRSVGLLEPKNSFIHHGNCTQIPKLRVACASNLHGQRSMWSHCEQCGAIEMIDPDY</sequence>